<keyword evidence="2" id="KW-1185">Reference proteome</keyword>
<dbReference type="AlphaFoldDB" id="K3ZKV5"/>
<reference evidence="2" key="1">
    <citation type="journal article" date="2012" name="Nat. Biotechnol.">
        <title>Reference genome sequence of the model plant Setaria.</title>
        <authorList>
            <person name="Bennetzen J.L."/>
            <person name="Schmutz J."/>
            <person name="Wang H."/>
            <person name="Percifield R."/>
            <person name="Hawkins J."/>
            <person name="Pontaroli A.C."/>
            <person name="Estep M."/>
            <person name="Feng L."/>
            <person name="Vaughn J.N."/>
            <person name="Grimwood J."/>
            <person name="Jenkins J."/>
            <person name="Barry K."/>
            <person name="Lindquist E."/>
            <person name="Hellsten U."/>
            <person name="Deshpande S."/>
            <person name="Wang X."/>
            <person name="Wu X."/>
            <person name="Mitros T."/>
            <person name="Triplett J."/>
            <person name="Yang X."/>
            <person name="Ye C.Y."/>
            <person name="Mauro-Herrera M."/>
            <person name="Wang L."/>
            <person name="Li P."/>
            <person name="Sharma M."/>
            <person name="Sharma R."/>
            <person name="Ronald P.C."/>
            <person name="Panaud O."/>
            <person name="Kellogg E.A."/>
            <person name="Brutnell T.P."/>
            <person name="Doust A.N."/>
            <person name="Tuskan G.A."/>
            <person name="Rokhsar D."/>
            <person name="Devos K.M."/>
        </authorList>
    </citation>
    <scope>NUCLEOTIDE SEQUENCE [LARGE SCALE GENOMIC DNA]</scope>
    <source>
        <strain evidence="2">cv. Yugu1</strain>
    </source>
</reference>
<evidence type="ECO:0000313" key="2">
    <source>
        <dbReference type="Proteomes" id="UP000004995"/>
    </source>
</evidence>
<organism evidence="1 2">
    <name type="scientific">Setaria italica</name>
    <name type="common">Foxtail millet</name>
    <name type="synonym">Panicum italicum</name>
    <dbReference type="NCBI Taxonomy" id="4555"/>
    <lineage>
        <taxon>Eukaryota</taxon>
        <taxon>Viridiplantae</taxon>
        <taxon>Streptophyta</taxon>
        <taxon>Embryophyta</taxon>
        <taxon>Tracheophyta</taxon>
        <taxon>Spermatophyta</taxon>
        <taxon>Magnoliopsida</taxon>
        <taxon>Liliopsida</taxon>
        <taxon>Poales</taxon>
        <taxon>Poaceae</taxon>
        <taxon>PACMAD clade</taxon>
        <taxon>Panicoideae</taxon>
        <taxon>Panicodae</taxon>
        <taxon>Paniceae</taxon>
        <taxon>Cenchrinae</taxon>
        <taxon>Setaria</taxon>
    </lineage>
</organism>
<evidence type="ECO:0000313" key="1">
    <source>
        <dbReference type="EnsemblPlants" id="KQK94438"/>
    </source>
</evidence>
<protein>
    <submittedName>
        <fullName evidence="1">Uncharacterized protein</fullName>
    </submittedName>
</protein>
<dbReference type="HOGENOM" id="CLU_2890099_0_0_1"/>
<dbReference type="Gramene" id="KQK94438">
    <property type="protein sequence ID" value="KQK94438"/>
    <property type="gene ID" value="SETIT_027211mg"/>
</dbReference>
<dbReference type="Proteomes" id="UP000004995">
    <property type="component" value="Unassembled WGS sequence"/>
</dbReference>
<accession>K3ZKV5</accession>
<proteinExistence type="predicted"/>
<reference evidence="1" key="2">
    <citation type="submission" date="2018-08" db="UniProtKB">
        <authorList>
            <consortium name="EnsemblPlants"/>
        </authorList>
    </citation>
    <scope>IDENTIFICATION</scope>
    <source>
        <strain evidence="1">Yugu1</strain>
    </source>
</reference>
<dbReference type="InParanoid" id="K3ZKV5"/>
<dbReference type="EMBL" id="AGNK02004874">
    <property type="status" value="NOT_ANNOTATED_CDS"/>
    <property type="molecule type" value="Genomic_DNA"/>
</dbReference>
<name>K3ZKV5_SETIT</name>
<dbReference type="EnsemblPlants" id="KQK94438">
    <property type="protein sequence ID" value="KQK94438"/>
    <property type="gene ID" value="SETIT_027211mg"/>
</dbReference>
<sequence>MLTVAMELVIQHYRRLTILTRSIFLYCCGLGTPRLHNSGLQCVFQSPLDSIIEHNPKVVKCCY</sequence>